<evidence type="ECO:0000256" key="5">
    <source>
        <dbReference type="ARBA" id="ARBA00022490"/>
    </source>
</evidence>
<dbReference type="GO" id="GO:0030257">
    <property type="term" value="C:type III protein secretion system complex"/>
    <property type="evidence" value="ECO:0007669"/>
    <property type="project" value="InterPro"/>
</dbReference>
<comment type="subunit">
    <text evidence="15">F-type ATPases have 2 components, CF(1) - the catalytic core - and CF(0) - the membrane proton channel. CF(1) has five subunits: alpha(3), beta(3), gamma(1), delta(1), epsilon(1). CF(0) has four main subunits: a(1), b(1), b'(1) and c(9-12).</text>
</comment>
<dbReference type="PANTHER" id="PTHR15184:SF9">
    <property type="entry name" value="SPI-1 TYPE 3 SECRETION SYSTEM ATPASE"/>
    <property type="match status" value="1"/>
</dbReference>
<reference evidence="18" key="1">
    <citation type="journal article" date="2011" name="Environ. Microbiol.">
        <title>Genomic insights into the metabolic potential of the polycyclic aromatic hydrocarbon degrading sulfate-reducing Deltaproteobacterium N47.</title>
        <authorList>
            <person name="Bergmann F."/>
            <person name="Selesi D."/>
            <person name="Weinmaier T."/>
            <person name="Tischler P."/>
            <person name="Rattei T."/>
            <person name="Meckenstock R.U."/>
        </authorList>
    </citation>
    <scope>NUCLEOTIDE SEQUENCE</scope>
</reference>
<protein>
    <submittedName>
        <fullName evidence="18">Flagellum-specific ATP synthase</fullName>
    </submittedName>
</protein>
<dbReference type="FunFam" id="3.40.50.12240:FF:000002">
    <property type="entry name" value="Flagellum-specific ATP synthase FliI"/>
    <property type="match status" value="1"/>
</dbReference>
<keyword evidence="7" id="KW-0375">Hydrogen ion transport</keyword>
<name>E1YGU0_9BACT</name>
<evidence type="ECO:0000256" key="3">
    <source>
        <dbReference type="ARBA" id="ARBA00008936"/>
    </source>
</evidence>
<dbReference type="InterPro" id="IPR005714">
    <property type="entry name" value="ATPase_T3SS_FliI/YscN"/>
</dbReference>
<dbReference type="GO" id="GO:0045259">
    <property type="term" value="C:proton-transporting ATP synthase complex"/>
    <property type="evidence" value="ECO:0007669"/>
    <property type="project" value="UniProtKB-KW"/>
</dbReference>
<evidence type="ECO:0000256" key="14">
    <source>
        <dbReference type="ARBA" id="ARBA00023310"/>
    </source>
</evidence>
<evidence type="ECO:0000256" key="15">
    <source>
        <dbReference type="ARBA" id="ARBA00026013"/>
    </source>
</evidence>
<dbReference type="GO" id="GO:0005524">
    <property type="term" value="F:ATP binding"/>
    <property type="evidence" value="ECO:0007669"/>
    <property type="project" value="UniProtKB-KW"/>
</dbReference>
<dbReference type="GO" id="GO:0030254">
    <property type="term" value="P:protein secretion by the type III secretion system"/>
    <property type="evidence" value="ECO:0007669"/>
    <property type="project" value="InterPro"/>
</dbReference>
<organism evidence="18">
    <name type="scientific">uncultured Desulfobacterium sp</name>
    <dbReference type="NCBI Taxonomy" id="201089"/>
    <lineage>
        <taxon>Bacteria</taxon>
        <taxon>Pseudomonadati</taxon>
        <taxon>Thermodesulfobacteriota</taxon>
        <taxon>Desulfobacteria</taxon>
        <taxon>Desulfobacterales</taxon>
        <taxon>Desulfobacteriaceae</taxon>
        <taxon>Desulfobacterium</taxon>
        <taxon>environmental samples</taxon>
    </lineage>
</organism>
<dbReference type="Pfam" id="PF18269">
    <property type="entry name" value="T3SS_ATPase_C"/>
    <property type="match status" value="1"/>
</dbReference>
<dbReference type="PANTHER" id="PTHR15184">
    <property type="entry name" value="ATP SYNTHASE"/>
    <property type="match status" value="1"/>
</dbReference>
<comment type="similarity">
    <text evidence="3">Belongs to the ATPase alpha/beta chains family.</text>
</comment>
<keyword evidence="14" id="KW-0066">ATP synthesis</keyword>
<evidence type="ECO:0000256" key="7">
    <source>
        <dbReference type="ARBA" id="ARBA00022781"/>
    </source>
</evidence>
<keyword evidence="9" id="KW-0653">Protein transport</keyword>
<keyword evidence="4" id="KW-0813">Transport</keyword>
<dbReference type="CDD" id="cd18114">
    <property type="entry name" value="ATP-synt_flagellum-secretory_path_III_C"/>
    <property type="match status" value="1"/>
</dbReference>
<dbReference type="GO" id="GO:0005737">
    <property type="term" value="C:cytoplasm"/>
    <property type="evidence" value="ECO:0007669"/>
    <property type="project" value="UniProtKB-SubCell"/>
</dbReference>
<dbReference type="InterPro" id="IPR000194">
    <property type="entry name" value="ATPase_F1/V1/A1_a/bsu_nucl-bd"/>
</dbReference>
<dbReference type="AlphaFoldDB" id="E1YGU0"/>
<evidence type="ECO:0000256" key="1">
    <source>
        <dbReference type="ARBA" id="ARBA00004370"/>
    </source>
</evidence>
<evidence type="ECO:0000313" key="18">
    <source>
        <dbReference type="EMBL" id="CBX29784.1"/>
    </source>
</evidence>
<dbReference type="GO" id="GO:0046933">
    <property type="term" value="F:proton-transporting ATP synthase activity, rotational mechanism"/>
    <property type="evidence" value="ECO:0007669"/>
    <property type="project" value="TreeGrafter"/>
</dbReference>
<keyword evidence="6" id="KW-0547">Nucleotide-binding</keyword>
<evidence type="ECO:0000256" key="11">
    <source>
        <dbReference type="ARBA" id="ARBA00023065"/>
    </source>
</evidence>
<evidence type="ECO:0000256" key="8">
    <source>
        <dbReference type="ARBA" id="ARBA00022840"/>
    </source>
</evidence>
<evidence type="ECO:0000256" key="12">
    <source>
        <dbReference type="ARBA" id="ARBA00023136"/>
    </source>
</evidence>
<dbReference type="FunFam" id="3.40.50.300:FF:002432">
    <property type="entry name" value="ATP synthase subunit alpha, mitochondrial"/>
    <property type="match status" value="1"/>
</dbReference>
<sequence>MKKHLGKTSLIDLGKEINWNRYVESLDKCRPMQLQGRIVKLSGIIAEANGPGLCIGSLCDIETTPGHFIRAEVVGFKDSKLILMPFGELRGVKPGSKVIEITSRSTVPVGDAYIGRVIDGLGQPIDGKGEITCDTEYPVYGEVINPLQRGIISEVMDVGIRAINSMITVGKGQRIAIMAGSGVGKSVLMGMMARNTAADVSIIALIGERGREVKEFVEKKLGEAGMKKSIVIASTSDTPALIRIRAAYFATALAEYFRDKGLDVLLVMDSVTRVAMSLREVGLAAGEPPTSKGYTPSVFTQMPKLLERAGNLEKKGSITGIYNVLVEGDDMSEPVADTVRSIVDGHIVLSRAVSHKGHYPAIDVMASISRVMKDIVSSDHYNRSRKLIKILAVYKDAEDLINIGAYQSGSDPEIDFAKKMIGRINTFLQQQIDENSGFDESVQRLNQLMAAG</sequence>
<feature type="domain" description="AAA+ ATPase" evidence="17">
    <location>
        <begin position="171"/>
        <end position="353"/>
    </location>
</feature>
<dbReference type="Pfam" id="PF00006">
    <property type="entry name" value="ATP-synt_ab"/>
    <property type="match status" value="1"/>
</dbReference>
<dbReference type="InterPro" id="IPR020003">
    <property type="entry name" value="ATPase_a/bsu_AS"/>
</dbReference>
<dbReference type="InterPro" id="IPR050053">
    <property type="entry name" value="ATPase_alpha/beta_chains"/>
</dbReference>
<dbReference type="SMART" id="SM00382">
    <property type="entry name" value="AAA"/>
    <property type="match status" value="1"/>
</dbReference>
<dbReference type="NCBIfam" id="TIGR01026">
    <property type="entry name" value="fliI_yscN"/>
    <property type="match status" value="1"/>
</dbReference>
<keyword evidence="11" id="KW-0406">Ion transport</keyword>
<dbReference type="GO" id="GO:0016887">
    <property type="term" value="F:ATP hydrolysis activity"/>
    <property type="evidence" value="ECO:0007669"/>
    <property type="project" value="InterPro"/>
</dbReference>
<dbReference type="InterPro" id="IPR040627">
    <property type="entry name" value="T3SS_ATPase_C"/>
</dbReference>
<dbReference type="CDD" id="cd18117">
    <property type="entry name" value="ATP-synt_flagellum-secretory_path_III_N"/>
    <property type="match status" value="1"/>
</dbReference>
<evidence type="ECO:0000256" key="10">
    <source>
        <dbReference type="ARBA" id="ARBA00022967"/>
    </source>
</evidence>
<keyword evidence="10" id="KW-1278">Translocase</keyword>
<dbReference type="InterPro" id="IPR027417">
    <property type="entry name" value="P-loop_NTPase"/>
</dbReference>
<evidence type="ECO:0000259" key="17">
    <source>
        <dbReference type="SMART" id="SM00382"/>
    </source>
</evidence>
<dbReference type="EMBL" id="FR695873">
    <property type="protein sequence ID" value="CBX29784.1"/>
    <property type="molecule type" value="Genomic_DNA"/>
</dbReference>
<keyword evidence="12" id="KW-0472">Membrane</keyword>
<proteinExistence type="inferred from homology"/>
<evidence type="ECO:0000256" key="13">
    <source>
        <dbReference type="ARBA" id="ARBA00023196"/>
    </source>
</evidence>
<accession>E1YGU0</accession>
<evidence type="ECO:0000256" key="9">
    <source>
        <dbReference type="ARBA" id="ARBA00022927"/>
    </source>
</evidence>
<comment type="catalytic activity">
    <reaction evidence="16">
        <text>ATP + H2O + cellular proteinSide 1 = ADP + phosphate + cellular proteinSide 2.</text>
        <dbReference type="EC" id="7.4.2.8"/>
    </reaction>
</comment>
<dbReference type="InterPro" id="IPR004100">
    <property type="entry name" value="ATPase_F1/V1/A1_a/bsu_N"/>
</dbReference>
<keyword evidence="8" id="KW-0067">ATP-binding</keyword>
<keyword evidence="5" id="KW-0963">Cytoplasm</keyword>
<evidence type="ECO:0000256" key="6">
    <source>
        <dbReference type="ARBA" id="ARBA00022741"/>
    </source>
</evidence>
<dbReference type="InterPro" id="IPR003593">
    <property type="entry name" value="AAA+_ATPase"/>
</dbReference>
<dbReference type="Pfam" id="PF02874">
    <property type="entry name" value="ATP-synt_ab_N"/>
    <property type="match status" value="1"/>
</dbReference>
<gene>
    <name evidence="18" type="ORF">N47_F14790</name>
</gene>
<dbReference type="GO" id="GO:0008564">
    <property type="term" value="F:protein-exporting ATPase activity"/>
    <property type="evidence" value="ECO:0007669"/>
    <property type="project" value="UniProtKB-EC"/>
</dbReference>
<keyword evidence="13" id="KW-0139">CF(1)</keyword>
<evidence type="ECO:0000256" key="4">
    <source>
        <dbReference type="ARBA" id="ARBA00022448"/>
    </source>
</evidence>
<comment type="subcellular location">
    <subcellularLocation>
        <location evidence="2">Cytoplasm</location>
    </subcellularLocation>
    <subcellularLocation>
        <location evidence="1">Membrane</location>
    </subcellularLocation>
</comment>
<evidence type="ECO:0000256" key="2">
    <source>
        <dbReference type="ARBA" id="ARBA00004496"/>
    </source>
</evidence>
<dbReference type="Gene3D" id="3.40.50.12240">
    <property type="match status" value="1"/>
</dbReference>
<dbReference type="SUPFAM" id="SSF52540">
    <property type="entry name" value="P-loop containing nucleoside triphosphate hydrolases"/>
    <property type="match status" value="1"/>
</dbReference>
<dbReference type="CDD" id="cd01136">
    <property type="entry name" value="ATPase_flagellum-secretory_path_III"/>
    <property type="match status" value="1"/>
</dbReference>
<evidence type="ECO:0000256" key="16">
    <source>
        <dbReference type="ARBA" id="ARBA00034006"/>
    </source>
</evidence>
<dbReference type="PROSITE" id="PS00152">
    <property type="entry name" value="ATPASE_ALPHA_BETA"/>
    <property type="match status" value="1"/>
</dbReference>